<dbReference type="KEGG" id="nvi:100119797"/>
<dbReference type="InterPro" id="IPR006619">
    <property type="entry name" value="PGRP_domain_met/bac"/>
</dbReference>
<gene>
    <name evidence="11" type="primary">100119797</name>
</gene>
<dbReference type="GO" id="GO:0008270">
    <property type="term" value="F:zinc ion binding"/>
    <property type="evidence" value="ECO:0007669"/>
    <property type="project" value="InterPro"/>
</dbReference>
<evidence type="ECO:0000256" key="4">
    <source>
        <dbReference type="ARBA" id="ARBA00022859"/>
    </source>
</evidence>
<dbReference type="InterPro" id="IPR002502">
    <property type="entry name" value="Amidase_domain"/>
</dbReference>
<dbReference type="InterPro" id="IPR036505">
    <property type="entry name" value="Amidase/PGRP_sf"/>
</dbReference>
<dbReference type="SMART" id="SM00701">
    <property type="entry name" value="PGRP"/>
    <property type="match status" value="1"/>
</dbReference>
<dbReference type="OrthoDB" id="10001926at2759"/>
<dbReference type="GO" id="GO:0045087">
    <property type="term" value="P:innate immune response"/>
    <property type="evidence" value="ECO:0007669"/>
    <property type="project" value="UniProtKB-KW"/>
</dbReference>
<dbReference type="Pfam" id="PF01510">
    <property type="entry name" value="Amidase_2"/>
    <property type="match status" value="1"/>
</dbReference>
<evidence type="ECO:0000256" key="3">
    <source>
        <dbReference type="ARBA" id="ARBA00022729"/>
    </source>
</evidence>
<dbReference type="Gene3D" id="3.40.80.10">
    <property type="entry name" value="Peptidoglycan recognition protein-like"/>
    <property type="match status" value="1"/>
</dbReference>
<keyword evidence="8" id="KW-0812">Transmembrane</keyword>
<name>A0A7M6W5R4_NASVI</name>
<dbReference type="AlphaFoldDB" id="A0A7M6W5R4"/>
<reference evidence="11" key="1">
    <citation type="submission" date="2021-01" db="UniProtKB">
        <authorList>
            <consortium name="EnsemblMetazoa"/>
        </authorList>
    </citation>
    <scope>IDENTIFICATION</scope>
</reference>
<dbReference type="SUPFAM" id="SSF55846">
    <property type="entry name" value="N-acetylmuramoyl-L-alanine amidase-like"/>
    <property type="match status" value="1"/>
</dbReference>
<keyword evidence="8" id="KW-0472">Membrane</keyword>
<dbReference type="GO" id="GO:0009253">
    <property type="term" value="P:peptidoglycan catabolic process"/>
    <property type="evidence" value="ECO:0007669"/>
    <property type="project" value="InterPro"/>
</dbReference>
<protein>
    <recommendedName>
        <fullName evidence="6">Peptidoglycan-recognition protein</fullName>
    </recommendedName>
</protein>
<dbReference type="OMA" id="WIDIAYH"/>
<keyword evidence="12" id="KW-1185">Reference proteome</keyword>
<evidence type="ECO:0000313" key="12">
    <source>
        <dbReference type="Proteomes" id="UP000002358"/>
    </source>
</evidence>
<dbReference type="SMR" id="A0A7M6W5R4"/>
<keyword evidence="5" id="KW-1015">Disulfide bond</keyword>
<keyword evidence="4 6" id="KW-0391">Immunity</keyword>
<evidence type="ECO:0000256" key="1">
    <source>
        <dbReference type="ARBA" id="ARBA00007553"/>
    </source>
</evidence>
<dbReference type="PANTHER" id="PTHR11022:SF41">
    <property type="entry name" value="PEPTIDOGLYCAN-RECOGNITION PROTEIN LC-RELATED"/>
    <property type="match status" value="1"/>
</dbReference>
<dbReference type="InterPro" id="IPR015510">
    <property type="entry name" value="PGRP"/>
</dbReference>
<evidence type="ECO:0000256" key="2">
    <source>
        <dbReference type="ARBA" id="ARBA00022588"/>
    </source>
</evidence>
<dbReference type="EnsemblMetazoa" id="NM_001170969">
    <property type="protein sequence ID" value="NP_001164440"/>
    <property type="gene ID" value="LOC100119797"/>
</dbReference>
<dbReference type="GO" id="GO:0008745">
    <property type="term" value="F:N-acetylmuramoyl-L-alanine amidase activity"/>
    <property type="evidence" value="ECO:0007669"/>
    <property type="project" value="InterPro"/>
</dbReference>
<dbReference type="FunFam" id="3.40.80.10:FF:000001">
    <property type="entry name" value="Peptidoglycan recognition protein 1"/>
    <property type="match status" value="1"/>
</dbReference>
<organism evidence="11 12">
    <name type="scientific">Nasonia vitripennis</name>
    <name type="common">Parasitic wasp</name>
    <dbReference type="NCBI Taxonomy" id="7425"/>
    <lineage>
        <taxon>Eukaryota</taxon>
        <taxon>Metazoa</taxon>
        <taxon>Ecdysozoa</taxon>
        <taxon>Arthropoda</taxon>
        <taxon>Hexapoda</taxon>
        <taxon>Insecta</taxon>
        <taxon>Pterygota</taxon>
        <taxon>Neoptera</taxon>
        <taxon>Endopterygota</taxon>
        <taxon>Hymenoptera</taxon>
        <taxon>Apocrita</taxon>
        <taxon>Proctotrupomorpha</taxon>
        <taxon>Chalcidoidea</taxon>
        <taxon>Pteromalidae</taxon>
        <taxon>Pteromalinae</taxon>
        <taxon>Nasonia</taxon>
    </lineage>
</organism>
<dbReference type="PIRSF" id="PIRSF037945">
    <property type="entry name" value="PGRPs"/>
    <property type="match status" value="1"/>
</dbReference>
<feature type="domain" description="N-acetylmuramoyl-L-alanine amidase" evidence="9">
    <location>
        <begin position="60"/>
        <end position="195"/>
    </location>
</feature>
<feature type="disulfide bond" evidence="7">
    <location>
        <begin position="83"/>
        <end position="89"/>
    </location>
</feature>
<dbReference type="InterPro" id="IPR017331">
    <property type="entry name" value="Peptidoglycan_recognition"/>
</dbReference>
<evidence type="ECO:0000256" key="8">
    <source>
        <dbReference type="SAM" id="Phobius"/>
    </source>
</evidence>
<feature type="transmembrane region" description="Helical" evidence="8">
    <location>
        <begin position="17"/>
        <end position="38"/>
    </location>
</feature>
<evidence type="ECO:0000259" key="9">
    <source>
        <dbReference type="SMART" id="SM00644"/>
    </source>
</evidence>
<evidence type="ECO:0000313" key="11">
    <source>
        <dbReference type="EnsemblMetazoa" id="NP_001164440"/>
    </source>
</evidence>
<evidence type="ECO:0000259" key="10">
    <source>
        <dbReference type="SMART" id="SM00701"/>
    </source>
</evidence>
<evidence type="ECO:0000256" key="6">
    <source>
        <dbReference type="PIRNR" id="PIRNR037945"/>
    </source>
</evidence>
<evidence type="ECO:0000256" key="5">
    <source>
        <dbReference type="ARBA" id="ARBA00023157"/>
    </source>
</evidence>
<dbReference type="CDD" id="cd06583">
    <property type="entry name" value="PGRP"/>
    <property type="match status" value="1"/>
</dbReference>
<comment type="similarity">
    <text evidence="1 6">Belongs to the N-acetylmuramoyl-L-alanine amidase 2 family.</text>
</comment>
<dbReference type="FunCoup" id="A0A7M6W5R4">
    <property type="interactions" value="54"/>
</dbReference>
<dbReference type="Proteomes" id="UP000002358">
    <property type="component" value="Chromosome 1"/>
</dbReference>
<dbReference type="SMART" id="SM00644">
    <property type="entry name" value="Ami_2"/>
    <property type="match status" value="1"/>
</dbReference>
<feature type="domain" description="Peptidoglycan recognition protein family" evidence="10">
    <location>
        <begin position="45"/>
        <end position="189"/>
    </location>
</feature>
<evidence type="ECO:0000256" key="7">
    <source>
        <dbReference type="PIRSR" id="PIRSR037945-1"/>
    </source>
</evidence>
<keyword evidence="2 6" id="KW-0399">Innate immunity</keyword>
<keyword evidence="8" id="KW-1133">Transmembrane helix</keyword>
<keyword evidence="3" id="KW-0732">Signal</keyword>
<sequence>MFFTEKGAAAMPLWEKIVVLFVITISVTSLYAVIYTYLGHHQADNSTVSRIEWGAQPPMWTPTPLPTQPTPYVIISHTATDFCNTRAKCIRIVRVAQSIHIESNGWNDIAYNFLVGGDGNIYEGRGWDIQGAHTYFYNHKSIGISFIGTFTNAKPTAAQLYAAHKLLRHGLQTGKLTEDYKLLGHRQCSTTESPGEQLYKIIQTWKHWSPTP</sequence>
<proteinExistence type="inferred from homology"/>
<dbReference type="GO" id="GO:0042834">
    <property type="term" value="F:peptidoglycan binding"/>
    <property type="evidence" value="ECO:0007669"/>
    <property type="project" value="InterPro"/>
</dbReference>
<dbReference type="PANTHER" id="PTHR11022">
    <property type="entry name" value="PEPTIDOGLYCAN RECOGNITION PROTEIN"/>
    <property type="match status" value="1"/>
</dbReference>
<accession>A0A7M6W5R4</accession>
<dbReference type="InParanoid" id="A0A7M6W5R4"/>